<accession>A0A0B6Z0E8</accession>
<proteinExistence type="predicted"/>
<gene>
    <name evidence="1" type="primary">ORF44026</name>
</gene>
<organism evidence="1">
    <name type="scientific">Arion vulgaris</name>
    <dbReference type="NCBI Taxonomy" id="1028688"/>
    <lineage>
        <taxon>Eukaryota</taxon>
        <taxon>Metazoa</taxon>
        <taxon>Spiralia</taxon>
        <taxon>Lophotrochozoa</taxon>
        <taxon>Mollusca</taxon>
        <taxon>Gastropoda</taxon>
        <taxon>Heterobranchia</taxon>
        <taxon>Euthyneura</taxon>
        <taxon>Panpulmonata</taxon>
        <taxon>Eupulmonata</taxon>
        <taxon>Stylommatophora</taxon>
        <taxon>Helicina</taxon>
        <taxon>Arionoidea</taxon>
        <taxon>Arionidae</taxon>
        <taxon>Arion</taxon>
    </lineage>
</organism>
<name>A0A0B6Z0E8_9EUPU</name>
<dbReference type="EMBL" id="HACG01015179">
    <property type="protein sequence ID" value="CEK62044.1"/>
    <property type="molecule type" value="Transcribed_RNA"/>
</dbReference>
<dbReference type="AlphaFoldDB" id="A0A0B6Z0E8"/>
<sequence length="78" mass="8664">VKYCQIISDGVSLVTMDELLPANPQTFDKLVSKLQHNGRIGLIGNQILQLIKMCWLNESPPTTAAIVTKLTDHVMETE</sequence>
<feature type="non-terminal residue" evidence="1">
    <location>
        <position position="78"/>
    </location>
</feature>
<feature type="non-terminal residue" evidence="1">
    <location>
        <position position="1"/>
    </location>
</feature>
<protein>
    <submittedName>
        <fullName evidence="1">Uncharacterized protein</fullName>
    </submittedName>
</protein>
<reference evidence="1" key="1">
    <citation type="submission" date="2014-12" db="EMBL/GenBank/DDBJ databases">
        <title>Insight into the proteome of Arion vulgaris.</title>
        <authorList>
            <person name="Aradska J."/>
            <person name="Bulat T."/>
            <person name="Smidak R."/>
            <person name="Sarate P."/>
            <person name="Gangsoo J."/>
            <person name="Sialana F."/>
            <person name="Bilban M."/>
            <person name="Lubec G."/>
        </authorList>
    </citation>
    <scope>NUCLEOTIDE SEQUENCE</scope>
    <source>
        <tissue evidence="1">Skin</tissue>
    </source>
</reference>
<evidence type="ECO:0000313" key="1">
    <source>
        <dbReference type="EMBL" id="CEK62044.1"/>
    </source>
</evidence>